<protein>
    <submittedName>
        <fullName evidence="2">Uncharacterized protein</fullName>
    </submittedName>
</protein>
<name>G8C3G3_9MOLU</name>
<dbReference type="AlphaFoldDB" id="G8C3G3"/>
<dbReference type="HOGENOM" id="CLU_2286351_0_0_14"/>
<evidence type="ECO:0000313" key="2">
    <source>
        <dbReference type="EMBL" id="CCE66861.1"/>
    </source>
</evidence>
<organism evidence="2">
    <name type="scientific">Candidatus Mycoplasma haematominutum 'Birmingham 1'</name>
    <dbReference type="NCBI Taxonomy" id="1116213"/>
    <lineage>
        <taxon>Bacteria</taxon>
        <taxon>Bacillati</taxon>
        <taxon>Mycoplasmatota</taxon>
        <taxon>Mollicutes</taxon>
        <taxon>Mycoplasmataceae</taxon>
        <taxon>Mycoplasma</taxon>
    </lineage>
</organism>
<dbReference type="EMBL" id="HE613254">
    <property type="protein sequence ID" value="CCE66861.1"/>
    <property type="molecule type" value="Genomic_DNA"/>
</dbReference>
<evidence type="ECO:0000256" key="1">
    <source>
        <dbReference type="SAM" id="Coils"/>
    </source>
</evidence>
<dbReference type="PATRIC" id="fig|1116213.3.peg.368"/>
<sequence>MSLWARTHEKEIVDTFKNRIETALTQLKQQLNTQKEKLDSNAQQTQFKTEELNKFYSNLNDFYRKWEGIKMLESSISQYKGVLENYRKKSLVSEGDSSLGR</sequence>
<gene>
    <name evidence="2" type="ORF">MHM_03430</name>
</gene>
<feature type="coiled-coil region" evidence="1">
    <location>
        <begin position="17"/>
        <end position="89"/>
    </location>
</feature>
<dbReference type="RefSeq" id="WP_015511726.1">
    <property type="nucleotide sequence ID" value="NC_021007.1"/>
</dbReference>
<keyword evidence="1" id="KW-0175">Coiled coil</keyword>
<reference evidence="2" key="2">
    <citation type="submission" date="2011-11" db="EMBL/GenBank/DDBJ databases">
        <authorList>
            <person name="Barker E."/>
        </authorList>
    </citation>
    <scope>NUCLEOTIDE SEQUENCE</scope>
    <source>
        <strain evidence="2">Birmingham 1</strain>
    </source>
</reference>
<dbReference type="KEGG" id="mhb:MHM_03430"/>
<reference evidence="2" key="1">
    <citation type="submission" date="2011-11" db="EMBL/GenBank/DDBJ databases">
        <title>Complete genome sequence of Candidatus Mycoplasma haemominutum.</title>
        <authorList>
            <person name="Barker E.N."/>
            <person name="Darby A.C."/>
            <person name="Helps C.R."/>
            <person name="Peters I.R."/>
            <person name="Hughes M.A."/>
            <person name="Radford A.D."/>
            <person name="Novacco M."/>
            <person name="Boretti F."/>
            <person name="Hofmann-Lehmann R."/>
            <person name="Tasker S."/>
        </authorList>
    </citation>
    <scope>NUCLEOTIDE SEQUENCE</scope>
    <source>
        <strain evidence="2">Birmingham 1</strain>
    </source>
</reference>
<accession>G8C3G3</accession>
<proteinExistence type="predicted"/>